<dbReference type="InterPro" id="IPR018297">
    <property type="entry name" value="A/G_cyclase_CS"/>
</dbReference>
<feature type="compositionally biased region" description="Polar residues" evidence="9">
    <location>
        <begin position="749"/>
        <end position="758"/>
    </location>
</feature>
<dbReference type="GO" id="GO:0004383">
    <property type="term" value="F:guanylate cyclase activity"/>
    <property type="evidence" value="ECO:0007669"/>
    <property type="project" value="UniProtKB-EC"/>
</dbReference>
<dbReference type="PROSITE" id="PS50125">
    <property type="entry name" value="GUANYLATE_CYCLASE_2"/>
    <property type="match status" value="1"/>
</dbReference>
<feature type="domain" description="Guanylate cyclase" evidence="10">
    <location>
        <begin position="493"/>
        <end position="625"/>
    </location>
</feature>
<dbReference type="InterPro" id="IPR042463">
    <property type="entry name" value="HNOB_dom_associated_sf"/>
</dbReference>
<gene>
    <name evidence="11" type="ORF">LSH36_215g01044</name>
</gene>
<dbReference type="EC" id="4.6.1.2" evidence="2"/>
<dbReference type="GO" id="GO:0020037">
    <property type="term" value="F:heme binding"/>
    <property type="evidence" value="ECO:0007669"/>
    <property type="project" value="InterPro"/>
</dbReference>
<dbReference type="InterPro" id="IPR038158">
    <property type="entry name" value="H-NOX_domain_sf"/>
</dbReference>
<dbReference type="EMBL" id="JAODUP010000215">
    <property type="protein sequence ID" value="KAK2156360.1"/>
    <property type="molecule type" value="Genomic_DNA"/>
</dbReference>
<evidence type="ECO:0000259" key="10">
    <source>
        <dbReference type="PROSITE" id="PS50125"/>
    </source>
</evidence>
<dbReference type="SUPFAM" id="SSF111126">
    <property type="entry name" value="Ligand-binding domain in the NO signalling and Golgi transport"/>
    <property type="match status" value="1"/>
</dbReference>
<evidence type="ECO:0000256" key="5">
    <source>
        <dbReference type="ARBA" id="ARBA00023134"/>
    </source>
</evidence>
<dbReference type="SUPFAM" id="SSF55073">
    <property type="entry name" value="Nucleotide cyclase"/>
    <property type="match status" value="1"/>
</dbReference>
<dbReference type="Gene3D" id="3.90.1520.10">
    <property type="entry name" value="H-NOX domain"/>
    <property type="match status" value="1"/>
</dbReference>
<dbReference type="GO" id="GO:0005525">
    <property type="term" value="F:GTP binding"/>
    <property type="evidence" value="ECO:0007669"/>
    <property type="project" value="UniProtKB-KW"/>
</dbReference>
<proteinExistence type="inferred from homology"/>
<sequence length="758" mass="86081">MEPANGRPLCKYSVDMKKSGAAANYDSQAQYDDEVTKKLINAAVTILHIPKDNFLVMLGEFYLEYTRRIGHDELLRNLGDNMLDFIENIDYVHTYMMSEYPDINMPSFRCEADSNKDMMIVHYYSFREGYHPLVIGILRQAAKIYFKSELRIELISKRTEEVANQRGRREHVILSITVTKIKMVAGDEAPPTMIAQTKKHAERQILHEDIEHVIQRLEEIRREQGDEGLPLNKARALQNKWKAIAKMSVLYGGFTAQYPDKLSIDVQSFCNAFPYHMVFDKNMVIVHSGVKIQQLMPSIRDKGAQVDVFFELLHPHSVNFLYEHVQKFINTPFVLRTRENKMDRKWGDKPMVILRGQMMYIEEHDLVLYLSSPFVRCLNDLEQRHMYIADIPIHDVTRDMLWLELMSRFKGEKDHISSAGSRSANSPLVPMAQFDPNTTDIGKLRAELARIQEALDAEKHHNRMLQGSLVPRTVVDGVISGKVPPSGQYKNVSVLFCDVVSFAQMVKWLKPSEVCDILTDLHKTFNRVCLVHDTFRVGAIGDAYMVICGAPDQVKTHAERIANVALGMLLATQEVTSTFKYRNGFKGVQIRVGIHCGPVVAGVVGDDIQRYLVFGETVNMASRMESHGEPGRIHITNSFYSCLNGRGFEMEKRGKIDIRAFGSMTTYFLLANEKATNDDIMGRKSRVQTQEGVDVTFINEGRRLNPPSSRSGGTPVLLRNLVTTGHSGDNSPTNPTTPLTPPEDDYVTMTYSDSSKRK</sequence>
<dbReference type="SMART" id="SM00044">
    <property type="entry name" value="CYCc"/>
    <property type="match status" value="1"/>
</dbReference>
<keyword evidence="4" id="KW-0547">Nucleotide-binding</keyword>
<dbReference type="GO" id="GO:0070482">
    <property type="term" value="P:response to oxygen levels"/>
    <property type="evidence" value="ECO:0007669"/>
    <property type="project" value="TreeGrafter"/>
</dbReference>
<keyword evidence="3" id="KW-0963">Cytoplasm</keyword>
<evidence type="ECO:0000313" key="12">
    <source>
        <dbReference type="Proteomes" id="UP001208570"/>
    </source>
</evidence>
<dbReference type="PANTHER" id="PTHR45655:SF13">
    <property type="entry name" value="SOLUBLE GUANYLATE CYCLASE GCY-32-RELATED"/>
    <property type="match status" value="1"/>
</dbReference>
<dbReference type="InterPro" id="IPR011644">
    <property type="entry name" value="Heme_NO-bd"/>
</dbReference>
<dbReference type="PROSITE" id="PS00452">
    <property type="entry name" value="GUANYLATE_CYCLASE_1"/>
    <property type="match status" value="1"/>
</dbReference>
<keyword evidence="12" id="KW-1185">Reference proteome</keyword>
<keyword evidence="5" id="KW-0342">GTP-binding</keyword>
<evidence type="ECO:0000313" key="11">
    <source>
        <dbReference type="EMBL" id="KAK2156360.1"/>
    </source>
</evidence>
<evidence type="ECO:0000256" key="9">
    <source>
        <dbReference type="SAM" id="MobiDB-lite"/>
    </source>
</evidence>
<keyword evidence="7" id="KW-0141">cGMP biosynthesis</keyword>
<accession>A0AAD9JQN2</accession>
<feature type="compositionally biased region" description="Polar residues" evidence="9">
    <location>
        <begin position="721"/>
        <end position="731"/>
    </location>
</feature>
<evidence type="ECO:0000256" key="6">
    <source>
        <dbReference type="ARBA" id="ARBA00023239"/>
    </source>
</evidence>
<dbReference type="Gene3D" id="3.30.70.1230">
    <property type="entry name" value="Nucleotide cyclase"/>
    <property type="match status" value="1"/>
</dbReference>
<dbReference type="Pfam" id="PF07700">
    <property type="entry name" value="HNOB"/>
    <property type="match status" value="1"/>
</dbReference>
<dbReference type="GO" id="GO:0008074">
    <property type="term" value="C:guanylate cyclase complex, soluble"/>
    <property type="evidence" value="ECO:0007669"/>
    <property type="project" value="TreeGrafter"/>
</dbReference>
<feature type="region of interest" description="Disordered" evidence="9">
    <location>
        <begin position="721"/>
        <end position="758"/>
    </location>
</feature>
<dbReference type="PANTHER" id="PTHR45655">
    <property type="entry name" value="GUANYLATE CYCLASE SOLUBLE SUBUNIT BETA-2"/>
    <property type="match status" value="1"/>
</dbReference>
<dbReference type="Proteomes" id="UP001208570">
    <property type="component" value="Unassembled WGS sequence"/>
</dbReference>
<keyword evidence="6 8" id="KW-0456">Lyase</keyword>
<dbReference type="GO" id="GO:0019934">
    <property type="term" value="P:cGMP-mediated signaling"/>
    <property type="evidence" value="ECO:0007669"/>
    <property type="project" value="TreeGrafter"/>
</dbReference>
<evidence type="ECO:0000256" key="2">
    <source>
        <dbReference type="ARBA" id="ARBA00012202"/>
    </source>
</evidence>
<evidence type="ECO:0000256" key="3">
    <source>
        <dbReference type="ARBA" id="ARBA00022490"/>
    </source>
</evidence>
<dbReference type="InterPro" id="IPR024096">
    <property type="entry name" value="NO_sig/Golgi_transp_ligand-bd"/>
</dbReference>
<dbReference type="Gene3D" id="3.30.450.260">
    <property type="entry name" value="Haem NO binding associated domain"/>
    <property type="match status" value="1"/>
</dbReference>
<dbReference type="InterPro" id="IPR029787">
    <property type="entry name" value="Nucleotide_cyclase"/>
</dbReference>
<dbReference type="InterPro" id="IPR011645">
    <property type="entry name" value="HNOB_dom_associated"/>
</dbReference>
<evidence type="ECO:0000256" key="1">
    <source>
        <dbReference type="ARBA" id="ARBA00004496"/>
    </source>
</evidence>
<comment type="subcellular location">
    <subcellularLocation>
        <location evidence="1">Cytoplasm</location>
    </subcellularLocation>
</comment>
<evidence type="ECO:0000256" key="8">
    <source>
        <dbReference type="RuleBase" id="RU000405"/>
    </source>
</evidence>
<comment type="similarity">
    <text evidence="8">Belongs to the adenylyl cyclase class-4/guanylyl cyclase family.</text>
</comment>
<dbReference type="FunFam" id="3.30.450.260:FF:000002">
    <property type="entry name" value="guanylate cyclase soluble subunit alpha-2"/>
    <property type="match status" value="1"/>
</dbReference>
<comment type="caution">
    <text evidence="11">The sequence shown here is derived from an EMBL/GenBank/DDBJ whole genome shotgun (WGS) entry which is preliminary data.</text>
</comment>
<name>A0AAD9JQN2_9ANNE</name>
<dbReference type="Pfam" id="PF00211">
    <property type="entry name" value="Guanylate_cyc"/>
    <property type="match status" value="1"/>
</dbReference>
<organism evidence="11 12">
    <name type="scientific">Paralvinella palmiformis</name>
    <dbReference type="NCBI Taxonomy" id="53620"/>
    <lineage>
        <taxon>Eukaryota</taxon>
        <taxon>Metazoa</taxon>
        <taxon>Spiralia</taxon>
        <taxon>Lophotrochozoa</taxon>
        <taxon>Annelida</taxon>
        <taxon>Polychaeta</taxon>
        <taxon>Sedentaria</taxon>
        <taxon>Canalipalpata</taxon>
        <taxon>Terebellida</taxon>
        <taxon>Terebelliformia</taxon>
        <taxon>Alvinellidae</taxon>
        <taxon>Paralvinella</taxon>
    </lineage>
</organism>
<dbReference type="InterPro" id="IPR001054">
    <property type="entry name" value="A/G_cyclase"/>
</dbReference>
<reference evidence="11" key="1">
    <citation type="journal article" date="2023" name="Mol. Biol. Evol.">
        <title>Third-Generation Sequencing Reveals the Adaptive Role of the Epigenome in Three Deep-Sea Polychaetes.</title>
        <authorList>
            <person name="Perez M."/>
            <person name="Aroh O."/>
            <person name="Sun Y."/>
            <person name="Lan Y."/>
            <person name="Juniper S.K."/>
            <person name="Young C.R."/>
            <person name="Angers B."/>
            <person name="Qian P.Y."/>
        </authorList>
    </citation>
    <scope>NUCLEOTIDE SEQUENCE</scope>
    <source>
        <strain evidence="11">P08H-3</strain>
    </source>
</reference>
<dbReference type="AlphaFoldDB" id="A0AAD9JQN2"/>
<evidence type="ECO:0000256" key="4">
    <source>
        <dbReference type="ARBA" id="ARBA00022741"/>
    </source>
</evidence>
<dbReference type="Pfam" id="PF07701">
    <property type="entry name" value="HNOBA"/>
    <property type="match status" value="1"/>
</dbReference>
<protein>
    <recommendedName>
        <fullName evidence="2">guanylate cyclase</fullName>
        <ecNumber evidence="2">4.6.1.2</ecNumber>
    </recommendedName>
</protein>
<evidence type="ECO:0000256" key="7">
    <source>
        <dbReference type="ARBA" id="ARBA00023293"/>
    </source>
</evidence>
<dbReference type="CDD" id="cd07302">
    <property type="entry name" value="CHD"/>
    <property type="match status" value="1"/>
</dbReference>